<dbReference type="eggNOG" id="arCOG02099">
    <property type="taxonomic scope" value="Archaea"/>
</dbReference>
<dbReference type="SMART" id="SM00529">
    <property type="entry name" value="HTH_DTXR"/>
    <property type="match status" value="1"/>
</dbReference>
<dbReference type="GO" id="GO:0003700">
    <property type="term" value="F:DNA-binding transcription factor activity"/>
    <property type="evidence" value="ECO:0007669"/>
    <property type="project" value="InterPro"/>
</dbReference>
<comment type="similarity">
    <text evidence="1">Belongs to the DtxR/MntR family.</text>
</comment>
<dbReference type="KEGG" id="gac:GACE_0153"/>
<gene>
    <name evidence="6" type="ORF">GACE_0153</name>
</gene>
<proteinExistence type="inferred from homology"/>
<dbReference type="Proteomes" id="UP000030624">
    <property type="component" value="Chromosome"/>
</dbReference>
<dbReference type="InterPro" id="IPR036421">
    <property type="entry name" value="Fe_dep_repressor_sf"/>
</dbReference>
<dbReference type="PANTHER" id="PTHR33238">
    <property type="entry name" value="IRON (METAL) DEPENDENT REPRESSOR, DTXR FAMILY"/>
    <property type="match status" value="1"/>
</dbReference>
<dbReference type="HOGENOM" id="CLU_069532_0_1_2"/>
<organism evidence="6 7">
    <name type="scientific">Geoglobus acetivorans</name>
    <dbReference type="NCBI Taxonomy" id="565033"/>
    <lineage>
        <taxon>Archaea</taxon>
        <taxon>Methanobacteriati</taxon>
        <taxon>Methanobacteriota</taxon>
        <taxon>Archaeoglobi</taxon>
        <taxon>Archaeoglobales</taxon>
        <taxon>Archaeoglobaceae</taxon>
        <taxon>Geoglobus</taxon>
    </lineage>
</organism>
<dbReference type="InterPro" id="IPR001367">
    <property type="entry name" value="Fe_dep_repressor"/>
</dbReference>
<dbReference type="GO" id="GO:0046983">
    <property type="term" value="F:protein dimerization activity"/>
    <property type="evidence" value="ECO:0007669"/>
    <property type="project" value="InterPro"/>
</dbReference>
<dbReference type="InterPro" id="IPR036388">
    <property type="entry name" value="WH-like_DNA-bd_sf"/>
</dbReference>
<evidence type="ECO:0000256" key="4">
    <source>
        <dbReference type="ARBA" id="ARBA00023163"/>
    </source>
</evidence>
<evidence type="ECO:0000313" key="7">
    <source>
        <dbReference type="Proteomes" id="UP000030624"/>
    </source>
</evidence>
<dbReference type="SUPFAM" id="SSF46785">
    <property type="entry name" value="Winged helix' DNA-binding domain"/>
    <property type="match status" value="1"/>
</dbReference>
<evidence type="ECO:0000259" key="5">
    <source>
        <dbReference type="PROSITE" id="PS50944"/>
    </source>
</evidence>
<name>A0A0A7GAZ8_GEOAI</name>
<evidence type="ECO:0000256" key="1">
    <source>
        <dbReference type="ARBA" id="ARBA00007871"/>
    </source>
</evidence>
<dbReference type="PANTHER" id="PTHR33238:SF7">
    <property type="entry name" value="IRON-DEPENDENT TRANSCRIPTIONAL REGULATOR"/>
    <property type="match status" value="1"/>
</dbReference>
<dbReference type="InterPro" id="IPR022689">
    <property type="entry name" value="Iron_dep_repressor"/>
</dbReference>
<dbReference type="AlphaFoldDB" id="A0A0A7GAZ8"/>
<accession>A0A0A7GAZ8</accession>
<dbReference type="Gene3D" id="1.10.10.10">
    <property type="entry name" value="Winged helix-like DNA-binding domain superfamily/Winged helix DNA-binding domain"/>
    <property type="match status" value="1"/>
</dbReference>
<keyword evidence="2" id="KW-0805">Transcription regulation</keyword>
<sequence length="190" mass="21524">MERIEEYLETIYDIQKSGRVAKTKEIAERLNIKPSSVTEMLNKLSEMGYVDYQPYKGATLTRKGLDVAERIKKNYIVFKKFFTDFFGLDDETAHGLSCTLEHIANEDVIDRICRVISGYCDVCDICIESTCTLEEAEDGRYVVIVAPLFMEKAGIHPGKEVEVKNGMLVTDAGELMVDDGVKRLILLRPQ</sequence>
<dbReference type="InterPro" id="IPR036390">
    <property type="entry name" value="WH_DNA-bd_sf"/>
</dbReference>
<feature type="domain" description="HTH dtxR-type" evidence="5">
    <location>
        <begin position="1"/>
        <end position="61"/>
    </location>
</feature>
<dbReference type="GO" id="GO:0046914">
    <property type="term" value="F:transition metal ion binding"/>
    <property type="evidence" value="ECO:0007669"/>
    <property type="project" value="InterPro"/>
</dbReference>
<dbReference type="InterPro" id="IPR050536">
    <property type="entry name" value="DtxR_MntR_Metal-Reg"/>
</dbReference>
<reference evidence="6 7" key="1">
    <citation type="journal article" date="2015" name="Appl. Environ. Microbiol.">
        <title>The Geoglobus acetivorans genome: Fe(III) reduction, acetate utilization, autotrophic growth, and degradation of aromatic compounds in a hyperthermophilic archaeon.</title>
        <authorList>
            <person name="Mardanov A.V."/>
            <person name="Slododkina G.B."/>
            <person name="Slobodkin A.I."/>
            <person name="Beletsky A.V."/>
            <person name="Gavrilov S.N."/>
            <person name="Kublanov I.V."/>
            <person name="Bonch-Osmolovskaya E.A."/>
            <person name="Skryabin K.G."/>
            <person name="Ravin N.V."/>
        </authorList>
    </citation>
    <scope>NUCLEOTIDE SEQUENCE [LARGE SCALE GENOMIC DNA]</scope>
    <source>
        <strain evidence="6 7">SBH6</strain>
    </source>
</reference>
<evidence type="ECO:0000256" key="3">
    <source>
        <dbReference type="ARBA" id="ARBA00023125"/>
    </source>
</evidence>
<dbReference type="InterPro" id="IPR022687">
    <property type="entry name" value="HTH_DTXR"/>
</dbReference>
<dbReference type="STRING" id="565033.GACE_0153"/>
<dbReference type="PROSITE" id="PS50944">
    <property type="entry name" value="HTH_DTXR"/>
    <property type="match status" value="1"/>
</dbReference>
<dbReference type="Gene3D" id="1.10.60.10">
    <property type="entry name" value="Iron dependent repressor, metal binding and dimerisation domain"/>
    <property type="match status" value="1"/>
</dbReference>
<protein>
    <submittedName>
        <fullName evidence="6">Iron-dependent repressor IdeR/DtxR</fullName>
    </submittedName>
</protein>
<dbReference type="GeneID" id="24796753"/>
<evidence type="ECO:0000256" key="2">
    <source>
        <dbReference type="ARBA" id="ARBA00023015"/>
    </source>
</evidence>
<dbReference type="SUPFAM" id="SSF47979">
    <property type="entry name" value="Iron-dependent repressor protein, dimerization domain"/>
    <property type="match status" value="1"/>
</dbReference>
<evidence type="ECO:0000313" key="6">
    <source>
        <dbReference type="EMBL" id="AIY89210.1"/>
    </source>
</evidence>
<keyword evidence="4" id="KW-0804">Transcription</keyword>
<dbReference type="Pfam" id="PF02742">
    <property type="entry name" value="Fe_dep_repr_C"/>
    <property type="match status" value="1"/>
</dbReference>
<dbReference type="RefSeq" id="WP_048090365.1">
    <property type="nucleotide sequence ID" value="NZ_CP009552.1"/>
</dbReference>
<dbReference type="GO" id="GO:0003677">
    <property type="term" value="F:DNA binding"/>
    <property type="evidence" value="ECO:0007669"/>
    <property type="project" value="UniProtKB-KW"/>
</dbReference>
<keyword evidence="3" id="KW-0238">DNA-binding</keyword>
<dbReference type="Pfam" id="PF01325">
    <property type="entry name" value="Fe_dep_repress"/>
    <property type="match status" value="1"/>
</dbReference>
<dbReference type="EMBL" id="CP009552">
    <property type="protein sequence ID" value="AIY89210.1"/>
    <property type="molecule type" value="Genomic_DNA"/>
</dbReference>